<dbReference type="KEGG" id="chn:A605_08920"/>
<evidence type="ECO:0000313" key="1">
    <source>
        <dbReference type="EMBL" id="AGF72786.1"/>
    </source>
</evidence>
<keyword evidence="2" id="KW-1185">Reference proteome</keyword>
<dbReference type="AlphaFoldDB" id="M1P7Z1"/>
<organism evidence="1 2">
    <name type="scientific">Corynebacterium halotolerans YIM 70093 = DSM 44683</name>
    <dbReference type="NCBI Taxonomy" id="1121362"/>
    <lineage>
        <taxon>Bacteria</taxon>
        <taxon>Bacillati</taxon>
        <taxon>Actinomycetota</taxon>
        <taxon>Actinomycetes</taxon>
        <taxon>Mycobacteriales</taxon>
        <taxon>Corynebacteriaceae</taxon>
        <taxon>Corynebacterium</taxon>
    </lineage>
</organism>
<dbReference type="PATRIC" id="fig|1121362.3.peg.1800"/>
<dbReference type="HOGENOM" id="CLU_2057448_0_0_11"/>
<protein>
    <submittedName>
        <fullName evidence="1">Uncharacterized protein</fullName>
    </submittedName>
</protein>
<name>M1P7Z1_9CORY</name>
<proteinExistence type="predicted"/>
<evidence type="ECO:0000313" key="2">
    <source>
        <dbReference type="Proteomes" id="UP000011723"/>
    </source>
</evidence>
<accession>M1P7Z1</accession>
<reference evidence="1 2" key="1">
    <citation type="journal article" date="2012" name="Stand. Genomic Sci.">
        <title>Genome sequence of the halotolerant bacterium Corynebacterium halotolerans type strain YIM 70093(T) (= DSM 44683(T)).</title>
        <authorList>
            <person name="Ruckert C."/>
            <person name="Albersmeier A."/>
            <person name="Al-Dilaimi A."/>
            <person name="Niehaus K."/>
            <person name="Szczepanowski R."/>
            <person name="Kalinowski J."/>
        </authorList>
    </citation>
    <scope>NUCLEOTIDE SEQUENCE [LARGE SCALE GENOMIC DNA]</scope>
    <source>
        <strain evidence="1">YIM 70093</strain>
    </source>
</reference>
<gene>
    <name evidence="1" type="ORF">A605_08920</name>
</gene>
<sequence length="122" mass="13814">MSQDEAVEVILAEMDEMRDWVSVAGALGVMDIHARWASEEQVRFVLETVLDSDRLHFGRIGTGGLVPLPPETTVEQLLDELHRRPEEKFGHGPPGWEPTVIDHRLTAMMELFIDDRPRTAGR</sequence>
<dbReference type="eggNOG" id="ENOG5031QEC">
    <property type="taxonomic scope" value="Bacteria"/>
</dbReference>
<dbReference type="RefSeq" id="WP_015401205.1">
    <property type="nucleotide sequence ID" value="NC_020302.1"/>
</dbReference>
<dbReference type="OrthoDB" id="4603684at2"/>
<dbReference type="Proteomes" id="UP000011723">
    <property type="component" value="Chromosome"/>
</dbReference>
<dbReference type="EMBL" id="CP003697">
    <property type="protein sequence ID" value="AGF72786.1"/>
    <property type="molecule type" value="Genomic_DNA"/>
</dbReference>